<dbReference type="EMBL" id="AP027271">
    <property type="protein sequence ID" value="BDX03666.1"/>
    <property type="molecule type" value="Genomic_DNA"/>
</dbReference>
<protein>
    <recommendedName>
        <fullName evidence="5">Phosphoribosyltransferase domain-containing protein</fullName>
    </recommendedName>
</protein>
<dbReference type="CDD" id="cd06223">
    <property type="entry name" value="PRTases_typeI"/>
    <property type="match status" value="1"/>
</dbReference>
<proteinExistence type="inferred from homology"/>
<gene>
    <name evidence="3" type="ORF">MACH16_24140</name>
</gene>
<evidence type="ECO:0000313" key="3">
    <source>
        <dbReference type="EMBL" id="BDX03666.1"/>
    </source>
</evidence>
<dbReference type="SUPFAM" id="SSF53271">
    <property type="entry name" value="PRTase-like"/>
    <property type="match status" value="1"/>
</dbReference>
<feature type="region of interest" description="Disordered" evidence="2">
    <location>
        <begin position="17"/>
        <end position="41"/>
    </location>
</feature>
<accession>A0ABM8FI12</accession>
<dbReference type="PANTHER" id="PTHR47505">
    <property type="entry name" value="DNA UTILIZATION PROTEIN YHGH"/>
    <property type="match status" value="1"/>
</dbReference>
<dbReference type="InterPro" id="IPR051910">
    <property type="entry name" value="ComF/GntX_DNA_util-trans"/>
</dbReference>
<dbReference type="InterPro" id="IPR029057">
    <property type="entry name" value="PRTase-like"/>
</dbReference>
<dbReference type="Proteomes" id="UP001307608">
    <property type="component" value="Chromosome"/>
</dbReference>
<evidence type="ECO:0000313" key="4">
    <source>
        <dbReference type="Proteomes" id="UP001307608"/>
    </source>
</evidence>
<organism evidence="3 4">
    <name type="scientific">Marinomonas pontica</name>
    <dbReference type="NCBI Taxonomy" id="264739"/>
    <lineage>
        <taxon>Bacteria</taxon>
        <taxon>Pseudomonadati</taxon>
        <taxon>Pseudomonadota</taxon>
        <taxon>Gammaproteobacteria</taxon>
        <taxon>Oceanospirillales</taxon>
        <taxon>Oceanospirillaceae</taxon>
        <taxon>Marinomonas</taxon>
    </lineage>
</organism>
<reference evidence="3 4" key="1">
    <citation type="submission" date="2023-01" db="EMBL/GenBank/DDBJ databases">
        <title>Complete genome sequence of Marinomonas pontica strain 200518_36.</title>
        <authorList>
            <person name="Ueki S."/>
            <person name="Gajardo G."/>
            <person name="Maruyama F."/>
        </authorList>
    </citation>
    <scope>NUCLEOTIDE SEQUENCE [LARGE SCALE GENOMIC DNA]</scope>
    <source>
        <strain evidence="3 4">200518_36</strain>
    </source>
</reference>
<dbReference type="Gene3D" id="3.40.50.2020">
    <property type="match status" value="1"/>
</dbReference>
<dbReference type="InterPro" id="IPR000836">
    <property type="entry name" value="PRTase_dom"/>
</dbReference>
<evidence type="ECO:0008006" key="5">
    <source>
        <dbReference type="Google" id="ProtNLM"/>
    </source>
</evidence>
<sequence length="104" mass="11725">MAHLLVKKLQQQANIQCPTLPKNNPLKKSKNTQAQHTLSRKERLRNPQNSYYIDGAIAKHVALFDDIMTTGSTIESCTKQLLDAGAERVDIWLIARTPDKEQQG</sequence>
<evidence type="ECO:0000256" key="1">
    <source>
        <dbReference type="ARBA" id="ARBA00008007"/>
    </source>
</evidence>
<comment type="similarity">
    <text evidence="1">Belongs to the ComF/GntX family.</text>
</comment>
<evidence type="ECO:0000256" key="2">
    <source>
        <dbReference type="SAM" id="MobiDB-lite"/>
    </source>
</evidence>
<keyword evidence="4" id="KW-1185">Reference proteome</keyword>
<dbReference type="PANTHER" id="PTHR47505:SF1">
    <property type="entry name" value="DNA UTILIZATION PROTEIN YHGH"/>
    <property type="match status" value="1"/>
</dbReference>
<name>A0ABM8FI12_9GAMM</name>